<feature type="transmembrane region" description="Helical" evidence="1">
    <location>
        <begin position="15"/>
        <end position="36"/>
    </location>
</feature>
<protein>
    <submittedName>
        <fullName evidence="2">Uncharacterized protein</fullName>
    </submittedName>
</protein>
<dbReference type="OrthoDB" id="582675at2"/>
<dbReference type="KEGG" id="noj:EJ995_05575"/>
<evidence type="ECO:0000256" key="1">
    <source>
        <dbReference type="SAM" id="Phobius"/>
    </source>
</evidence>
<reference evidence="2 3" key="1">
    <citation type="submission" date="2018-12" db="EMBL/GenBank/DDBJ databases">
        <title>Complete genome of Nonlabens sp. MJ115.</title>
        <authorList>
            <person name="Choi H.S."/>
            <person name="Jung J."/>
        </authorList>
    </citation>
    <scope>NUCLEOTIDE SEQUENCE [LARGE SCALE GENOMIC DNA]</scope>
    <source>
        <strain evidence="2 3">MJ115</strain>
    </source>
</reference>
<keyword evidence="1" id="KW-1133">Transmembrane helix</keyword>
<evidence type="ECO:0000313" key="2">
    <source>
        <dbReference type="EMBL" id="AZQ43722.1"/>
    </source>
</evidence>
<sequence length="151" mass="17770">MNKVLFHEEQQFRQWWLWLIIIVVLIVPTVFAIFFTETMTTDWKIIVGIFNALLVWFLWYLKLETTITSEHIDIKYRLLTHKMIPWDTVDKAQVLDYGFVGGWGLRLWTIYGTVYNVSGSKGLNVKVGSKQYTIGTQKEEELRSSIAHLLK</sequence>
<feature type="transmembrane region" description="Helical" evidence="1">
    <location>
        <begin position="43"/>
        <end position="61"/>
    </location>
</feature>
<dbReference type="Proteomes" id="UP000279600">
    <property type="component" value="Chromosome"/>
</dbReference>
<keyword evidence="3" id="KW-1185">Reference proteome</keyword>
<keyword evidence="1" id="KW-0472">Membrane</keyword>
<evidence type="ECO:0000313" key="3">
    <source>
        <dbReference type="Proteomes" id="UP000279600"/>
    </source>
</evidence>
<dbReference type="RefSeq" id="WP_126446446.1">
    <property type="nucleotide sequence ID" value="NZ_CP034549.1"/>
</dbReference>
<gene>
    <name evidence="2" type="ORF">EJ995_05575</name>
</gene>
<accession>A0A3S9MX50</accession>
<dbReference type="AlphaFoldDB" id="A0A3S9MX50"/>
<proteinExistence type="predicted"/>
<name>A0A3S9MX50_9FLAO</name>
<keyword evidence="1" id="KW-0812">Transmembrane</keyword>
<organism evidence="2 3">
    <name type="scientific">Nonlabens ponticola</name>
    <dbReference type="NCBI Taxonomy" id="2496866"/>
    <lineage>
        <taxon>Bacteria</taxon>
        <taxon>Pseudomonadati</taxon>
        <taxon>Bacteroidota</taxon>
        <taxon>Flavobacteriia</taxon>
        <taxon>Flavobacteriales</taxon>
        <taxon>Flavobacteriaceae</taxon>
        <taxon>Nonlabens</taxon>
    </lineage>
</organism>
<dbReference type="EMBL" id="CP034549">
    <property type="protein sequence ID" value="AZQ43722.1"/>
    <property type="molecule type" value="Genomic_DNA"/>
</dbReference>